<evidence type="ECO:0000256" key="1">
    <source>
        <dbReference type="ARBA" id="ARBA00004141"/>
    </source>
</evidence>
<feature type="transmembrane region" description="Helical" evidence="5">
    <location>
        <begin position="140"/>
        <end position="160"/>
    </location>
</feature>
<feature type="transmembrane region" description="Helical" evidence="5">
    <location>
        <begin position="31"/>
        <end position="51"/>
    </location>
</feature>
<dbReference type="InterPro" id="IPR044880">
    <property type="entry name" value="NCX_ion-bd_dom_sf"/>
</dbReference>
<feature type="transmembrane region" description="Helical" evidence="5">
    <location>
        <begin position="111"/>
        <end position="128"/>
    </location>
</feature>
<feature type="domain" description="Sodium/calcium exchanger membrane region" evidence="6">
    <location>
        <begin position="181"/>
        <end position="321"/>
    </location>
</feature>
<comment type="caution">
    <text evidence="7">The sequence shown here is derived from an EMBL/GenBank/DDBJ whole genome shotgun (WGS) entry which is preliminary data.</text>
</comment>
<comment type="subcellular location">
    <subcellularLocation>
        <location evidence="1">Membrane</location>
        <topology evidence="1">Multi-pass membrane protein</topology>
    </subcellularLocation>
</comment>
<dbReference type="GO" id="GO:0016020">
    <property type="term" value="C:membrane"/>
    <property type="evidence" value="ECO:0007669"/>
    <property type="project" value="UniProtKB-SubCell"/>
</dbReference>
<keyword evidence="3 5" id="KW-1133">Transmembrane helix</keyword>
<dbReference type="Proteomes" id="UP001597052">
    <property type="component" value="Unassembled WGS sequence"/>
</dbReference>
<name>A0ABD6DCJ2_9EURY</name>
<evidence type="ECO:0000256" key="4">
    <source>
        <dbReference type="ARBA" id="ARBA00023136"/>
    </source>
</evidence>
<feature type="transmembrane region" description="Helical" evidence="5">
    <location>
        <begin position="250"/>
        <end position="271"/>
    </location>
</feature>
<feature type="transmembrane region" description="Helical" evidence="5">
    <location>
        <begin position="308"/>
        <end position="329"/>
    </location>
</feature>
<keyword evidence="4 5" id="KW-0472">Membrane</keyword>
<dbReference type="Pfam" id="PF01699">
    <property type="entry name" value="Na_Ca_ex"/>
    <property type="match status" value="2"/>
</dbReference>
<feature type="transmembrane region" description="Helical" evidence="5">
    <location>
        <begin position="181"/>
        <end position="203"/>
    </location>
</feature>
<dbReference type="InterPro" id="IPR004481">
    <property type="entry name" value="K/Na/Ca-exchanger"/>
</dbReference>
<keyword evidence="8" id="KW-1185">Reference proteome</keyword>
<evidence type="ECO:0000313" key="8">
    <source>
        <dbReference type="Proteomes" id="UP001597052"/>
    </source>
</evidence>
<evidence type="ECO:0000256" key="2">
    <source>
        <dbReference type="ARBA" id="ARBA00022692"/>
    </source>
</evidence>
<gene>
    <name evidence="7" type="ORF">ACFSBW_14355</name>
</gene>
<evidence type="ECO:0000313" key="7">
    <source>
        <dbReference type="EMBL" id="MFD1643055.1"/>
    </source>
</evidence>
<accession>A0ABD6DCJ2</accession>
<dbReference type="EMBL" id="JBHUDM010000004">
    <property type="protein sequence ID" value="MFD1643055.1"/>
    <property type="molecule type" value="Genomic_DNA"/>
</dbReference>
<dbReference type="RefSeq" id="WP_256396627.1">
    <property type="nucleotide sequence ID" value="NZ_JANHDJ010000004.1"/>
</dbReference>
<dbReference type="AlphaFoldDB" id="A0ABD6DCJ2"/>
<evidence type="ECO:0000256" key="3">
    <source>
        <dbReference type="ARBA" id="ARBA00022989"/>
    </source>
</evidence>
<feature type="transmembrane region" description="Helical" evidence="5">
    <location>
        <begin position="277"/>
        <end position="296"/>
    </location>
</feature>
<feature type="transmembrane region" description="Helical" evidence="5">
    <location>
        <begin position="215"/>
        <end position="238"/>
    </location>
</feature>
<evidence type="ECO:0000256" key="5">
    <source>
        <dbReference type="SAM" id="Phobius"/>
    </source>
</evidence>
<dbReference type="PANTHER" id="PTHR10846:SF8">
    <property type="entry name" value="INNER MEMBRANE PROTEIN YRBG"/>
    <property type="match status" value="1"/>
</dbReference>
<dbReference type="PANTHER" id="PTHR10846">
    <property type="entry name" value="SODIUM/POTASSIUM/CALCIUM EXCHANGER"/>
    <property type="match status" value="1"/>
</dbReference>
<organism evidence="7 8">
    <name type="scientific">Halohasta litorea</name>
    <dbReference type="NCBI Taxonomy" id="869891"/>
    <lineage>
        <taxon>Archaea</taxon>
        <taxon>Methanobacteriati</taxon>
        <taxon>Methanobacteriota</taxon>
        <taxon>Stenosarchaea group</taxon>
        <taxon>Halobacteria</taxon>
        <taxon>Halobacteriales</taxon>
        <taxon>Haloferacaceae</taxon>
        <taxon>Halohasta</taxon>
    </lineage>
</organism>
<protein>
    <submittedName>
        <fullName evidence="7">Sodium:calcium antiporter</fullName>
    </submittedName>
</protein>
<evidence type="ECO:0000259" key="6">
    <source>
        <dbReference type="Pfam" id="PF01699"/>
    </source>
</evidence>
<dbReference type="InterPro" id="IPR004837">
    <property type="entry name" value="NaCa_Exmemb"/>
</dbReference>
<sequence length="335" mass="35511">MSVVTLLGLTVVSTAVVWKGSELLDESSQKLALYYGLPAVVQGAVIVAIGSSFPELASVVLGVLLHDTFDLGVGTIVGSAIFNILVIPAVSAIGRSPLGVNRAVVYKEAQFYMLSIAVLLLTFSFGVIYNTNGSVGTSVIGRPLALIPLAVYGLYLFIQYQDISDYEPPVSEESIEIRREWLRLAVGLVLIVVAVEGLIRAALGFGELLDSPEFIWGLIIVAAGTSLPDAIMSVRAAARGAGEVSLSNVLGSNTFDLLVALPVGVLLVGSTTVNYDLAVPMMGVLTLATIILFAIMRIKLQITRREAQFLLGCYGLFVAWVAVETFGYIDTLPGV</sequence>
<keyword evidence="2 5" id="KW-0812">Transmembrane</keyword>
<feature type="transmembrane region" description="Helical" evidence="5">
    <location>
        <begin position="71"/>
        <end position="90"/>
    </location>
</feature>
<feature type="domain" description="Sodium/calcium exchanger membrane region" evidence="6">
    <location>
        <begin position="6"/>
        <end position="160"/>
    </location>
</feature>
<proteinExistence type="predicted"/>
<reference evidence="7 8" key="1">
    <citation type="journal article" date="2019" name="Int. J. Syst. Evol. Microbiol.">
        <title>The Global Catalogue of Microorganisms (GCM) 10K type strain sequencing project: providing services to taxonomists for standard genome sequencing and annotation.</title>
        <authorList>
            <consortium name="The Broad Institute Genomics Platform"/>
            <consortium name="The Broad Institute Genome Sequencing Center for Infectious Disease"/>
            <person name="Wu L."/>
            <person name="Ma J."/>
        </authorList>
    </citation>
    <scope>NUCLEOTIDE SEQUENCE [LARGE SCALE GENOMIC DNA]</scope>
    <source>
        <strain evidence="7 8">CGMCC 1.10593</strain>
    </source>
</reference>
<dbReference type="Gene3D" id="1.20.1420.30">
    <property type="entry name" value="NCX, central ion-binding region"/>
    <property type="match status" value="1"/>
</dbReference>